<dbReference type="SUPFAM" id="SSF54001">
    <property type="entry name" value="Cysteine proteinases"/>
    <property type="match status" value="1"/>
</dbReference>
<name>A0A329NWK5_9LACT</name>
<dbReference type="GO" id="GO:0009253">
    <property type="term" value="P:peptidoglycan catabolic process"/>
    <property type="evidence" value="ECO:0007669"/>
    <property type="project" value="InterPro"/>
</dbReference>
<dbReference type="InterPro" id="IPR007921">
    <property type="entry name" value="CHAP_dom"/>
</dbReference>
<organism evidence="3 4">
    <name type="scientific">Aerococcus urinae</name>
    <dbReference type="NCBI Taxonomy" id="1376"/>
    <lineage>
        <taxon>Bacteria</taxon>
        <taxon>Bacillati</taxon>
        <taxon>Bacillota</taxon>
        <taxon>Bacilli</taxon>
        <taxon>Lactobacillales</taxon>
        <taxon>Aerococcaceae</taxon>
        <taxon>Aerococcus</taxon>
    </lineage>
</organism>
<evidence type="ECO:0000313" key="4">
    <source>
        <dbReference type="Proteomes" id="UP000251923"/>
    </source>
</evidence>
<evidence type="ECO:0000259" key="2">
    <source>
        <dbReference type="Pfam" id="PF05257"/>
    </source>
</evidence>
<dbReference type="PANTHER" id="PTHR34135:SF2">
    <property type="entry name" value="LYSOZYME"/>
    <property type="match status" value="1"/>
</dbReference>
<dbReference type="Gene3D" id="3.20.20.80">
    <property type="entry name" value="Glycosidases"/>
    <property type="match status" value="1"/>
</dbReference>
<dbReference type="SUPFAM" id="SSF51445">
    <property type="entry name" value="(Trans)glycosidases"/>
    <property type="match status" value="1"/>
</dbReference>
<sequence length="477" mass="54274">MFMSMHMVDLSNHQTPNLDLYPADCYMFKATEGNYFVDQNCDTFVQQAKAKGKPYGVYHFLDNRSDVISQADFFVDNCQGYVGEAILCLDYEMYGRVGTDKALQWLERVKERTRVKPLVYMSESVTHEEDWSAVVAADYGLWVAKYSDQAPSVAYWPFYAAWQYTSEPYDKSTFNGDEDTWRAYATSQPLESNDANTPESGTDVVEEARKCLGITMGSAGHYQIVDEYNSKPKPQGYTAKYTDDWCDIFVTVMGDRAGQSDAVLRECGVERHENLHRDNGTWIGRSKPQSGDLVFYDWQGADAGWSDHIGIVESFDGNNITTIEGNTGNPSAVRRVTHYWAANYIVGYARPNYTKTEEEQNKKSTKFNIGDLVMLRGPKATHWARYYDNLIKDGGKCMSGAVIDPALYGRAFRVEWLPDDGTVEVGLLDKDGQVGKSRYDAMEWDLVPYEVEDHVAERERKQNEFYLDGKLYQVNEA</sequence>
<dbReference type="Pfam" id="PF05257">
    <property type="entry name" value="CHAP"/>
    <property type="match status" value="1"/>
</dbReference>
<dbReference type="PROSITE" id="PS51904">
    <property type="entry name" value="GLYCOSYL_HYDROL_F25_2"/>
    <property type="match status" value="1"/>
</dbReference>
<dbReference type="GO" id="GO:0016998">
    <property type="term" value="P:cell wall macromolecule catabolic process"/>
    <property type="evidence" value="ECO:0007669"/>
    <property type="project" value="InterPro"/>
</dbReference>
<dbReference type="Proteomes" id="UP000251923">
    <property type="component" value="Unassembled WGS sequence"/>
</dbReference>
<evidence type="ECO:0000313" key="3">
    <source>
        <dbReference type="EMBL" id="RAV79168.1"/>
    </source>
</evidence>
<comment type="similarity">
    <text evidence="1">Belongs to the glycosyl hydrolase 25 family.</text>
</comment>
<dbReference type="GO" id="GO:0016052">
    <property type="term" value="P:carbohydrate catabolic process"/>
    <property type="evidence" value="ECO:0007669"/>
    <property type="project" value="TreeGrafter"/>
</dbReference>
<dbReference type="GO" id="GO:0003796">
    <property type="term" value="F:lysozyme activity"/>
    <property type="evidence" value="ECO:0007669"/>
    <property type="project" value="InterPro"/>
</dbReference>
<evidence type="ECO:0000256" key="1">
    <source>
        <dbReference type="ARBA" id="ARBA00010646"/>
    </source>
</evidence>
<dbReference type="AlphaFoldDB" id="A0A329NWK5"/>
<dbReference type="Pfam" id="PF01183">
    <property type="entry name" value="Glyco_hydro_25"/>
    <property type="match status" value="1"/>
</dbReference>
<protein>
    <recommendedName>
        <fullName evidence="2">Peptidase C51 domain-containing protein</fullName>
    </recommendedName>
</protein>
<proteinExistence type="inferred from homology"/>
<dbReference type="InterPro" id="IPR038765">
    <property type="entry name" value="Papain-like_cys_pep_sf"/>
</dbReference>
<reference evidence="3 4" key="1">
    <citation type="submission" date="2018-04" db="EMBL/GenBank/DDBJ databases">
        <title>Aerococcus urinae genomes.</title>
        <authorList>
            <person name="Hilt E."/>
            <person name="Gilbert N.M."/>
            <person name="Thomas-White K."/>
            <person name="Putonti C."/>
            <person name="Lewis A.L."/>
            <person name="Visck K.L."/>
            <person name="Wolfe A.J."/>
        </authorList>
    </citation>
    <scope>NUCLEOTIDE SEQUENCE [LARGE SCALE GENOMIC DNA]</scope>
    <source>
        <strain evidence="3 4">UMB7480</strain>
    </source>
</reference>
<dbReference type="EMBL" id="QMHM01000009">
    <property type="protein sequence ID" value="RAV79168.1"/>
    <property type="molecule type" value="Genomic_DNA"/>
</dbReference>
<comment type="caution">
    <text evidence="3">The sequence shown here is derived from an EMBL/GenBank/DDBJ whole genome shotgun (WGS) entry which is preliminary data.</text>
</comment>
<dbReference type="PANTHER" id="PTHR34135">
    <property type="entry name" value="LYSOZYME"/>
    <property type="match status" value="1"/>
</dbReference>
<dbReference type="Gene3D" id="3.90.1720.10">
    <property type="entry name" value="endopeptidase domain like (from Nostoc punctiforme)"/>
    <property type="match status" value="1"/>
</dbReference>
<dbReference type="InterPro" id="IPR002053">
    <property type="entry name" value="Glyco_hydro_25"/>
</dbReference>
<dbReference type="InterPro" id="IPR017853">
    <property type="entry name" value="GH"/>
</dbReference>
<gene>
    <name evidence="3" type="ORF">DBT54_05990</name>
</gene>
<feature type="domain" description="Peptidase C51" evidence="2">
    <location>
        <begin position="273"/>
        <end position="326"/>
    </location>
</feature>
<accession>A0A329NWK5</accession>